<feature type="domain" description="Aminotransferase class V" evidence="10">
    <location>
        <begin position="5"/>
        <end position="343"/>
    </location>
</feature>
<proteinExistence type="inferred from homology"/>
<evidence type="ECO:0000256" key="7">
    <source>
        <dbReference type="ARBA" id="ARBA00023004"/>
    </source>
</evidence>
<dbReference type="PANTHER" id="PTHR11601:SF34">
    <property type="entry name" value="CYSTEINE DESULFURASE"/>
    <property type="match status" value="1"/>
</dbReference>
<dbReference type="SUPFAM" id="SSF53383">
    <property type="entry name" value="PLP-dependent transferases"/>
    <property type="match status" value="1"/>
</dbReference>
<dbReference type="Gene3D" id="3.40.640.10">
    <property type="entry name" value="Type I PLP-dependent aspartate aminotransferase-like (Major domain)"/>
    <property type="match status" value="1"/>
</dbReference>
<keyword evidence="5" id="KW-0479">Metal-binding</keyword>
<dbReference type="InterPro" id="IPR015424">
    <property type="entry name" value="PyrdxlP-dep_Trfase"/>
</dbReference>
<keyword evidence="7" id="KW-0408">Iron</keyword>
<dbReference type="InterPro" id="IPR015421">
    <property type="entry name" value="PyrdxlP-dep_Trfase_major"/>
</dbReference>
<evidence type="ECO:0000256" key="8">
    <source>
        <dbReference type="ARBA" id="ARBA00023014"/>
    </source>
</evidence>
<dbReference type="GO" id="GO:0031071">
    <property type="term" value="F:cysteine desulfurase activity"/>
    <property type="evidence" value="ECO:0007669"/>
    <property type="project" value="UniProtKB-EC"/>
</dbReference>
<dbReference type="Gene3D" id="3.90.1150.10">
    <property type="entry name" value="Aspartate Aminotransferase, domain 1"/>
    <property type="match status" value="1"/>
</dbReference>
<evidence type="ECO:0000256" key="1">
    <source>
        <dbReference type="ARBA" id="ARBA00001933"/>
    </source>
</evidence>
<evidence type="ECO:0000256" key="6">
    <source>
        <dbReference type="ARBA" id="ARBA00022898"/>
    </source>
</evidence>
<evidence type="ECO:0000313" key="11">
    <source>
        <dbReference type="EMBL" id="EQD53218.1"/>
    </source>
</evidence>
<dbReference type="EC" id="2.8.1.7" evidence="3"/>
<dbReference type="Pfam" id="PF00266">
    <property type="entry name" value="Aminotran_5"/>
    <property type="match status" value="1"/>
</dbReference>
<reference evidence="11" key="2">
    <citation type="journal article" date="2014" name="ISME J.">
        <title>Microbial stratification in low pH oxic and suboxic macroscopic growths along an acid mine drainage.</title>
        <authorList>
            <person name="Mendez-Garcia C."/>
            <person name="Mesa V."/>
            <person name="Sprenger R.R."/>
            <person name="Richter M."/>
            <person name="Diez M.S."/>
            <person name="Solano J."/>
            <person name="Bargiela R."/>
            <person name="Golyshina O.V."/>
            <person name="Manteca A."/>
            <person name="Ramos J.L."/>
            <person name="Gallego J.R."/>
            <person name="Llorente I."/>
            <person name="Martins Dos Santos V.A."/>
            <person name="Jensen O.N."/>
            <person name="Pelaez A.I."/>
            <person name="Sanchez J."/>
            <person name="Ferrer M."/>
        </authorList>
    </citation>
    <scope>NUCLEOTIDE SEQUENCE</scope>
</reference>
<dbReference type="PROSITE" id="PS00595">
    <property type="entry name" value="AA_TRANSFER_CLASS_5"/>
    <property type="match status" value="1"/>
</dbReference>
<gene>
    <name evidence="11" type="ORF">B1B_10367</name>
</gene>
<keyword evidence="6" id="KW-0663">Pyridoxal phosphate</keyword>
<dbReference type="InterPro" id="IPR020578">
    <property type="entry name" value="Aminotrans_V_PyrdxlP_BS"/>
</dbReference>
<dbReference type="AlphaFoldDB" id="T1A8R3"/>
<dbReference type="GO" id="GO:0051536">
    <property type="term" value="F:iron-sulfur cluster binding"/>
    <property type="evidence" value="ECO:0007669"/>
    <property type="project" value="UniProtKB-KW"/>
</dbReference>
<comment type="cofactor">
    <cofactor evidence="1">
        <name>pyridoxal 5'-phosphate</name>
        <dbReference type="ChEBI" id="CHEBI:597326"/>
    </cofactor>
</comment>
<reference evidence="11" key="1">
    <citation type="submission" date="2013-08" db="EMBL/GenBank/DDBJ databases">
        <authorList>
            <person name="Mendez C."/>
            <person name="Richter M."/>
            <person name="Ferrer M."/>
            <person name="Sanchez J."/>
        </authorList>
    </citation>
    <scope>NUCLEOTIDE SEQUENCE</scope>
</reference>
<protein>
    <recommendedName>
        <fullName evidence="3">cysteine desulfurase</fullName>
        <ecNumber evidence="3">2.8.1.7</ecNumber>
    </recommendedName>
</protein>
<feature type="coiled-coil region" evidence="9">
    <location>
        <begin position="230"/>
        <end position="257"/>
    </location>
</feature>
<dbReference type="PIRSF" id="PIRSF005572">
    <property type="entry name" value="NifS"/>
    <property type="match status" value="1"/>
</dbReference>
<dbReference type="PANTHER" id="PTHR11601">
    <property type="entry name" value="CYSTEINE DESULFURYLASE FAMILY MEMBER"/>
    <property type="match status" value="1"/>
</dbReference>
<comment type="similarity">
    <text evidence="2">Belongs to the class-V pyridoxal-phosphate-dependent aminotransferase family. NifS/IscS subfamily.</text>
</comment>
<keyword evidence="9" id="KW-0175">Coiled coil</keyword>
<dbReference type="GO" id="GO:0046872">
    <property type="term" value="F:metal ion binding"/>
    <property type="evidence" value="ECO:0007669"/>
    <property type="project" value="UniProtKB-KW"/>
</dbReference>
<accession>T1A8R3</accession>
<evidence type="ECO:0000259" key="10">
    <source>
        <dbReference type="Pfam" id="PF00266"/>
    </source>
</evidence>
<dbReference type="EMBL" id="AUZY01006794">
    <property type="protein sequence ID" value="EQD53218.1"/>
    <property type="molecule type" value="Genomic_DNA"/>
</dbReference>
<comment type="caution">
    <text evidence="11">The sequence shown here is derived from an EMBL/GenBank/DDBJ whole genome shotgun (WGS) entry which is preliminary data.</text>
</comment>
<dbReference type="InterPro" id="IPR015422">
    <property type="entry name" value="PyrdxlP-dep_Trfase_small"/>
</dbReference>
<sequence length="363" mass="38775">MVNALRNTFGNAASRHEIGARADFAVQKARRSVAALINADPEDVFFTSGATESNNLILWGAAKRRGERSVLVTSEIEHPSILEPAAALVDDGVVVRRVRPDACGFIHAKEIASHVDEATFLVSVMLANNEVGTINPVADYASVTRAHGALLHGDATQAVGHIVVDVESLAVDFLSFSAHKLYGPKGVGAIYARRKARQRLAPRMLGGGHERGLRSGTLNVPAIVGFGVAADIVRQEMVDVEDRVARLRNLLLDLLREKAGEVVVNGSLEKRLPGNLSLSLPGIDAEALVVRLKEVVAFSTGAACSSAKVEPSHVLMALSQDDDRAFSSVRFGVGRSNTEEEIRTVAEAVANEVKLLRCISGRT</sequence>
<keyword evidence="8" id="KW-0411">Iron-sulfur</keyword>
<name>T1A8R3_9ZZZZ</name>
<evidence type="ECO:0000256" key="5">
    <source>
        <dbReference type="ARBA" id="ARBA00022723"/>
    </source>
</evidence>
<evidence type="ECO:0000256" key="9">
    <source>
        <dbReference type="SAM" id="Coils"/>
    </source>
</evidence>
<organism evidence="11">
    <name type="scientific">mine drainage metagenome</name>
    <dbReference type="NCBI Taxonomy" id="410659"/>
    <lineage>
        <taxon>unclassified sequences</taxon>
        <taxon>metagenomes</taxon>
        <taxon>ecological metagenomes</taxon>
    </lineage>
</organism>
<evidence type="ECO:0000256" key="4">
    <source>
        <dbReference type="ARBA" id="ARBA00022679"/>
    </source>
</evidence>
<evidence type="ECO:0000256" key="3">
    <source>
        <dbReference type="ARBA" id="ARBA00012239"/>
    </source>
</evidence>
<dbReference type="InterPro" id="IPR016454">
    <property type="entry name" value="Cysteine_dSase"/>
</dbReference>
<keyword evidence="4" id="KW-0808">Transferase</keyword>
<dbReference type="InterPro" id="IPR000192">
    <property type="entry name" value="Aminotrans_V_dom"/>
</dbReference>
<evidence type="ECO:0000256" key="2">
    <source>
        <dbReference type="ARBA" id="ARBA00006490"/>
    </source>
</evidence>